<dbReference type="AlphaFoldDB" id="A0A919UMS0"/>
<organism evidence="1 2">
    <name type="scientific">Acrocarpospora phusangensis</name>
    <dbReference type="NCBI Taxonomy" id="1070424"/>
    <lineage>
        <taxon>Bacteria</taxon>
        <taxon>Bacillati</taxon>
        <taxon>Actinomycetota</taxon>
        <taxon>Actinomycetes</taxon>
        <taxon>Streptosporangiales</taxon>
        <taxon>Streptosporangiaceae</taxon>
        <taxon>Acrocarpospora</taxon>
    </lineage>
</organism>
<dbReference type="RefSeq" id="WP_204040469.1">
    <property type="nucleotide sequence ID" value="NZ_BOOA01000012.1"/>
</dbReference>
<dbReference type="EMBL" id="BOOA01000012">
    <property type="protein sequence ID" value="GIH23672.1"/>
    <property type="molecule type" value="Genomic_DNA"/>
</dbReference>
<sequence length="152" mass="16839">MHLAHYLGLLYHAECALERAYLEVAHAHCAEPDVHYLCYTFAGQCSAHARRLGPLAARYGEQAPVECERLHSNLFSGSRTGGLALLRDLHDLYLMAAECDISWTLVGQAAQGARDQELLTVVRESEGESAIQLLWLRNRLRQAAPQTLVVAS</sequence>
<comment type="caution">
    <text evidence="1">The sequence shown here is derived from an EMBL/GenBank/DDBJ whole genome shotgun (WGS) entry which is preliminary data.</text>
</comment>
<gene>
    <name evidence="1" type="ORF">Aph01nite_19820</name>
</gene>
<name>A0A919UMS0_9ACTN</name>
<evidence type="ECO:0000313" key="2">
    <source>
        <dbReference type="Proteomes" id="UP000640052"/>
    </source>
</evidence>
<proteinExistence type="predicted"/>
<reference evidence="1" key="1">
    <citation type="submission" date="2021-01" db="EMBL/GenBank/DDBJ databases">
        <title>Whole genome shotgun sequence of Acrocarpospora phusangensis NBRC 108782.</title>
        <authorList>
            <person name="Komaki H."/>
            <person name="Tamura T."/>
        </authorList>
    </citation>
    <scope>NUCLEOTIDE SEQUENCE</scope>
    <source>
        <strain evidence="1">NBRC 108782</strain>
    </source>
</reference>
<keyword evidence="2" id="KW-1185">Reference proteome</keyword>
<accession>A0A919UMS0</accession>
<dbReference type="Proteomes" id="UP000640052">
    <property type="component" value="Unassembled WGS sequence"/>
</dbReference>
<evidence type="ECO:0000313" key="1">
    <source>
        <dbReference type="EMBL" id="GIH23672.1"/>
    </source>
</evidence>
<protein>
    <submittedName>
        <fullName evidence="1">Uncharacterized protein</fullName>
    </submittedName>
</protein>